<keyword evidence="4" id="KW-1185">Reference proteome</keyword>
<proteinExistence type="predicted"/>
<protein>
    <recommendedName>
        <fullName evidence="2">Thiaminase-2/PQQC domain-containing protein</fullName>
    </recommendedName>
</protein>
<evidence type="ECO:0000313" key="3">
    <source>
        <dbReference type="EMBL" id="MCM6778079.1"/>
    </source>
</evidence>
<name>A0A9X2EC05_9NOCA</name>
<dbReference type="InterPro" id="IPR004305">
    <property type="entry name" value="Thiaminase-2/PQQC"/>
</dbReference>
<sequence>MDDAATELVERARAEIVPGPNRFLDLLDSGRMPRERLKALAGEQFHILRSDLRSFAHFVTRFPDPPAGDFFLGLAGGESAALRLLPLFGAAVGMSQADLRGYRPRPMAQAYPAFVAQRALTGGLSGMALAMLANLDEWGGYCARTANALVSQYDLGEDEVDFFRFFATTPPGFAEQAAAVVAQGLRAGEDAEQALHDARMLHAYESAFWESLAHND</sequence>
<evidence type="ECO:0000256" key="1">
    <source>
        <dbReference type="ARBA" id="ARBA00004948"/>
    </source>
</evidence>
<reference evidence="3" key="1">
    <citation type="submission" date="2022-06" db="EMBL/GenBank/DDBJ databases">
        <title>Novel species in genus nocardia.</title>
        <authorList>
            <person name="Li F."/>
        </authorList>
    </citation>
    <scope>NUCLEOTIDE SEQUENCE</scope>
    <source>
        <strain evidence="3">CDC141</strain>
    </source>
</reference>
<dbReference type="RefSeq" id="WP_251917539.1">
    <property type="nucleotide sequence ID" value="NZ_JAMRXG010000019.1"/>
</dbReference>
<dbReference type="AlphaFoldDB" id="A0A9X2EC05"/>
<gene>
    <name evidence="3" type="ORF">NDR86_31800</name>
</gene>
<feature type="domain" description="Thiaminase-2/PQQC" evidence="2">
    <location>
        <begin position="23"/>
        <end position="135"/>
    </location>
</feature>
<evidence type="ECO:0000313" key="4">
    <source>
        <dbReference type="Proteomes" id="UP001139157"/>
    </source>
</evidence>
<organism evidence="3 4">
    <name type="scientific">Nocardia pulmonis</name>
    <dbReference type="NCBI Taxonomy" id="2951408"/>
    <lineage>
        <taxon>Bacteria</taxon>
        <taxon>Bacillati</taxon>
        <taxon>Actinomycetota</taxon>
        <taxon>Actinomycetes</taxon>
        <taxon>Mycobacteriales</taxon>
        <taxon>Nocardiaceae</taxon>
        <taxon>Nocardia</taxon>
    </lineage>
</organism>
<comment type="caution">
    <text evidence="3">The sequence shown here is derived from an EMBL/GenBank/DDBJ whole genome shotgun (WGS) entry which is preliminary data.</text>
</comment>
<comment type="pathway">
    <text evidence="1">Cofactor biosynthesis; thiamine diphosphate biosynthesis.</text>
</comment>
<dbReference type="InterPro" id="IPR016084">
    <property type="entry name" value="Haem_Oase-like_multi-hlx"/>
</dbReference>
<dbReference type="SUPFAM" id="SSF48613">
    <property type="entry name" value="Heme oxygenase-like"/>
    <property type="match status" value="1"/>
</dbReference>
<dbReference type="Proteomes" id="UP001139157">
    <property type="component" value="Unassembled WGS sequence"/>
</dbReference>
<dbReference type="Pfam" id="PF03070">
    <property type="entry name" value="TENA_THI-4"/>
    <property type="match status" value="1"/>
</dbReference>
<accession>A0A9X2EC05</accession>
<dbReference type="EMBL" id="JAMRXG010000019">
    <property type="protein sequence ID" value="MCM6778079.1"/>
    <property type="molecule type" value="Genomic_DNA"/>
</dbReference>
<dbReference type="Gene3D" id="1.20.910.10">
    <property type="entry name" value="Heme oxygenase-like"/>
    <property type="match status" value="1"/>
</dbReference>
<evidence type="ECO:0000259" key="2">
    <source>
        <dbReference type="Pfam" id="PF03070"/>
    </source>
</evidence>